<evidence type="ECO:0000259" key="3">
    <source>
        <dbReference type="Pfam" id="PF00596"/>
    </source>
</evidence>
<feature type="compositionally biased region" description="Basic and acidic residues" evidence="2">
    <location>
        <begin position="417"/>
        <end position="439"/>
    </location>
</feature>
<dbReference type="GeneID" id="106816999"/>
<proteinExistence type="inferred from homology"/>
<dbReference type="InterPro" id="IPR001303">
    <property type="entry name" value="Aldolase_II/adducin_N"/>
</dbReference>
<dbReference type="SUPFAM" id="SSF53639">
    <property type="entry name" value="AraD/HMP-PK domain-like"/>
    <property type="match status" value="1"/>
</dbReference>
<dbReference type="Pfam" id="PF00596">
    <property type="entry name" value="Aldolase_II"/>
    <property type="match status" value="1"/>
</dbReference>
<keyword evidence="4" id="KW-1185">Reference proteome</keyword>
<sequence>MRCGLLPICQEAMICGEITYHDYQGILINPDEKEQIRNDLGQTSKVMFLRNHGFVTLGETIEEAWYYAWNCMIACETQARAVTAGLDNIIQPSADVVQKVNEVGRQGGGGVNSNQDSIKWRPGQLEFEAHMRWMDATGYRTGYVYRQPVVRVERIRKGFEDVEVPPSASSFRYIFDDEDGSLDSSLKQAMELRKQGERNKWMNTPSSYEKVEFEETGTPNPKKITKWKEVGEGDSDSTARGTPFKMDINQFVPRDTDPREFKKLQSTLKSERLKGTITSGPQSKILEGTTWEEVQRMQDGTLSGADDKVIAFGAASKGIIERDQQHNVQVYRQYYAANPFDNITDDDIAKYKADIERRERAGRERAPPSPPPRAVAPPQRAVTPPPDLQRERPASDRWQDERKTPQQSDAQFRRAKSAREPRQKKREPEVNGDAEDKTATMRSTDSGELESSPSKTPGSKEKKKKKKGFHTPSFLKGKKKDKHKE</sequence>
<dbReference type="RefSeq" id="XP_014677128.1">
    <property type="nucleotide sequence ID" value="XM_014821642.1"/>
</dbReference>
<evidence type="ECO:0000256" key="1">
    <source>
        <dbReference type="ARBA" id="ARBA00006274"/>
    </source>
</evidence>
<accession>A0ABM1EY57</accession>
<evidence type="ECO:0000256" key="2">
    <source>
        <dbReference type="SAM" id="MobiDB-lite"/>
    </source>
</evidence>
<dbReference type="PANTHER" id="PTHR10672">
    <property type="entry name" value="ADDUCIN"/>
    <property type="match status" value="1"/>
</dbReference>
<comment type="similarity">
    <text evidence="1">Belongs to the aldolase class II family. Adducin subfamily.</text>
</comment>
<feature type="region of interest" description="Disordered" evidence="2">
    <location>
        <begin position="359"/>
        <end position="485"/>
    </location>
</feature>
<dbReference type="Proteomes" id="UP000695022">
    <property type="component" value="Unplaced"/>
</dbReference>
<evidence type="ECO:0000313" key="4">
    <source>
        <dbReference type="Proteomes" id="UP000695022"/>
    </source>
</evidence>
<dbReference type="Gene3D" id="3.40.225.10">
    <property type="entry name" value="Class II aldolase/adducin N-terminal domain"/>
    <property type="match status" value="1"/>
</dbReference>
<dbReference type="PANTHER" id="PTHR10672:SF3">
    <property type="entry name" value="PROTEIN HU-LI TAI SHAO"/>
    <property type="match status" value="1"/>
</dbReference>
<feature type="domain" description="Class II aldolase/adducin N-terminal" evidence="3">
    <location>
        <begin position="2"/>
        <end position="78"/>
    </location>
</feature>
<evidence type="ECO:0000313" key="5">
    <source>
        <dbReference type="RefSeq" id="XP_014677128.1"/>
    </source>
</evidence>
<organism evidence="4 5">
    <name type="scientific">Priapulus caudatus</name>
    <name type="common">Priapulid worm</name>
    <dbReference type="NCBI Taxonomy" id="37621"/>
    <lineage>
        <taxon>Eukaryota</taxon>
        <taxon>Metazoa</taxon>
        <taxon>Ecdysozoa</taxon>
        <taxon>Scalidophora</taxon>
        <taxon>Priapulida</taxon>
        <taxon>Priapulimorpha</taxon>
        <taxon>Priapulimorphida</taxon>
        <taxon>Priapulidae</taxon>
        <taxon>Priapulus</taxon>
    </lineage>
</organism>
<feature type="compositionally biased region" description="Basic and acidic residues" evidence="2">
    <location>
        <begin position="388"/>
        <end position="404"/>
    </location>
</feature>
<protein>
    <submittedName>
        <fullName evidence="5">Protein hu-li tai shao-like</fullName>
    </submittedName>
</protein>
<feature type="compositionally biased region" description="Basic residues" evidence="2">
    <location>
        <begin position="476"/>
        <end position="485"/>
    </location>
</feature>
<name>A0ABM1EY57_PRICU</name>
<dbReference type="InterPro" id="IPR051017">
    <property type="entry name" value="Aldolase-II_Adducin_sf"/>
</dbReference>
<reference evidence="5" key="1">
    <citation type="submission" date="2025-08" db="UniProtKB">
        <authorList>
            <consortium name="RefSeq"/>
        </authorList>
    </citation>
    <scope>IDENTIFICATION</scope>
</reference>
<gene>
    <name evidence="5" type="primary">LOC106816999</name>
</gene>
<dbReference type="InterPro" id="IPR036409">
    <property type="entry name" value="Aldolase_II/adducin_N_sf"/>
</dbReference>